<dbReference type="Pfam" id="PF02576">
    <property type="entry name" value="RimP_N"/>
    <property type="match status" value="1"/>
</dbReference>
<evidence type="ECO:0000313" key="7">
    <source>
        <dbReference type="Proteomes" id="UP000230956"/>
    </source>
</evidence>
<dbReference type="InterPro" id="IPR036847">
    <property type="entry name" value="RimP_C_sf"/>
</dbReference>
<keyword evidence="2 3" id="KW-0690">Ribosome biogenesis</keyword>
<proteinExistence type="inferred from homology"/>
<protein>
    <recommendedName>
        <fullName evidence="3">Ribosome maturation factor RimP</fullName>
    </recommendedName>
</protein>
<gene>
    <name evidence="3" type="primary">rimP</name>
    <name evidence="6" type="ORF">COY37_07945</name>
</gene>
<organism evidence="6 7">
    <name type="scientific">Candidatus Aquicultor secundus</name>
    <dbReference type="NCBI Taxonomy" id="1973895"/>
    <lineage>
        <taxon>Bacteria</taxon>
        <taxon>Bacillati</taxon>
        <taxon>Actinomycetota</taxon>
        <taxon>Candidatus Aquicultoria</taxon>
        <taxon>Candidatus Aquicultorales</taxon>
        <taxon>Candidatus Aquicultoraceae</taxon>
        <taxon>Candidatus Aquicultor</taxon>
    </lineage>
</organism>
<dbReference type="PANTHER" id="PTHR33867">
    <property type="entry name" value="RIBOSOME MATURATION FACTOR RIMP"/>
    <property type="match status" value="1"/>
</dbReference>
<dbReference type="InterPro" id="IPR028989">
    <property type="entry name" value="RimP_N"/>
</dbReference>
<dbReference type="CDD" id="cd01734">
    <property type="entry name" value="YlxS_C"/>
    <property type="match status" value="1"/>
</dbReference>
<dbReference type="RefSeq" id="WP_286677425.1">
    <property type="nucleotide sequence ID" value="NZ_MNXI01000004.1"/>
</dbReference>
<sequence length="156" mass="17758">MKRDPKVERIEQLIEPVIERESLELVDVELIREAIGLVLRILVDSKEDGISLDRLAKISQSVGAILDESGIVTQKYTLEVSSPGIERPLKKPEHFKRFVGSNISVKTEKPIGKRRQFKGRLLEADDKGFVIEVEGENFEIDYDNVAKARLQVELEF</sequence>
<evidence type="ECO:0000256" key="2">
    <source>
        <dbReference type="ARBA" id="ARBA00022517"/>
    </source>
</evidence>
<feature type="domain" description="Ribosome maturation factor RimP C-terminal" evidence="5">
    <location>
        <begin position="89"/>
        <end position="153"/>
    </location>
</feature>
<dbReference type="FunFam" id="3.30.300.70:FF:000001">
    <property type="entry name" value="Ribosome maturation factor RimP"/>
    <property type="match status" value="1"/>
</dbReference>
<dbReference type="Gene3D" id="2.30.30.180">
    <property type="entry name" value="Ribosome maturation factor RimP, C-terminal domain"/>
    <property type="match status" value="1"/>
</dbReference>
<dbReference type="Proteomes" id="UP000230956">
    <property type="component" value="Unassembled WGS sequence"/>
</dbReference>
<comment type="subcellular location">
    <subcellularLocation>
        <location evidence="3">Cytoplasm</location>
    </subcellularLocation>
</comment>
<dbReference type="SUPFAM" id="SSF75420">
    <property type="entry name" value="YhbC-like, N-terminal domain"/>
    <property type="match status" value="1"/>
</dbReference>
<dbReference type="InterPro" id="IPR028998">
    <property type="entry name" value="RimP_C"/>
</dbReference>
<name>A0A2M7T6V6_9ACTN</name>
<dbReference type="GO" id="GO:0000028">
    <property type="term" value="P:ribosomal small subunit assembly"/>
    <property type="evidence" value="ECO:0007669"/>
    <property type="project" value="TreeGrafter"/>
</dbReference>
<evidence type="ECO:0000259" key="4">
    <source>
        <dbReference type="Pfam" id="PF02576"/>
    </source>
</evidence>
<evidence type="ECO:0000256" key="1">
    <source>
        <dbReference type="ARBA" id="ARBA00022490"/>
    </source>
</evidence>
<dbReference type="Gene3D" id="3.30.300.70">
    <property type="entry name" value="RimP-like superfamily, N-terminal"/>
    <property type="match status" value="1"/>
</dbReference>
<evidence type="ECO:0000259" key="5">
    <source>
        <dbReference type="Pfam" id="PF17384"/>
    </source>
</evidence>
<comment type="function">
    <text evidence="3">Required for maturation of 30S ribosomal subunits.</text>
</comment>
<dbReference type="PANTHER" id="PTHR33867:SF1">
    <property type="entry name" value="RIBOSOME MATURATION FACTOR RIMP"/>
    <property type="match status" value="1"/>
</dbReference>
<dbReference type="GO" id="GO:0006412">
    <property type="term" value="P:translation"/>
    <property type="evidence" value="ECO:0007669"/>
    <property type="project" value="TreeGrafter"/>
</dbReference>
<dbReference type="AlphaFoldDB" id="A0A2M7T6V6"/>
<dbReference type="GO" id="GO:0005829">
    <property type="term" value="C:cytosol"/>
    <property type="evidence" value="ECO:0007669"/>
    <property type="project" value="TreeGrafter"/>
</dbReference>
<evidence type="ECO:0000256" key="3">
    <source>
        <dbReference type="HAMAP-Rule" id="MF_01077"/>
    </source>
</evidence>
<dbReference type="SUPFAM" id="SSF74942">
    <property type="entry name" value="YhbC-like, C-terminal domain"/>
    <property type="match status" value="1"/>
</dbReference>
<dbReference type="InterPro" id="IPR003728">
    <property type="entry name" value="Ribosome_maturation_RimP"/>
</dbReference>
<keyword evidence="1 3" id="KW-0963">Cytoplasm</keyword>
<dbReference type="Pfam" id="PF17384">
    <property type="entry name" value="DUF150_C"/>
    <property type="match status" value="1"/>
</dbReference>
<accession>A0A2M7T6V6</accession>
<feature type="domain" description="Ribosome maturation factor RimP N-terminal" evidence="4">
    <location>
        <begin position="13"/>
        <end position="86"/>
    </location>
</feature>
<dbReference type="HAMAP" id="MF_01077">
    <property type="entry name" value="RimP"/>
    <property type="match status" value="1"/>
</dbReference>
<comment type="similarity">
    <text evidence="3">Belongs to the RimP family.</text>
</comment>
<dbReference type="InterPro" id="IPR035956">
    <property type="entry name" value="RimP_N_sf"/>
</dbReference>
<reference evidence="7" key="1">
    <citation type="submission" date="2017-09" db="EMBL/GenBank/DDBJ databases">
        <title>Depth-based differentiation of microbial function through sediment-hosted aquifers and enrichment of novel symbionts in the deep terrestrial subsurface.</title>
        <authorList>
            <person name="Probst A.J."/>
            <person name="Ladd B."/>
            <person name="Jarett J.K."/>
            <person name="Geller-Mcgrath D.E."/>
            <person name="Sieber C.M.K."/>
            <person name="Emerson J.B."/>
            <person name="Anantharaman K."/>
            <person name="Thomas B.C."/>
            <person name="Malmstrom R."/>
            <person name="Stieglmeier M."/>
            <person name="Klingl A."/>
            <person name="Woyke T."/>
            <person name="Ryan C.M."/>
            <person name="Banfield J.F."/>
        </authorList>
    </citation>
    <scope>NUCLEOTIDE SEQUENCE [LARGE SCALE GENOMIC DNA]</scope>
</reference>
<evidence type="ECO:0000313" key="6">
    <source>
        <dbReference type="EMBL" id="PIZ36879.1"/>
    </source>
</evidence>
<comment type="caution">
    <text evidence="6">The sequence shown here is derived from an EMBL/GenBank/DDBJ whole genome shotgun (WGS) entry which is preliminary data.</text>
</comment>
<dbReference type="EMBL" id="PFNG01000184">
    <property type="protein sequence ID" value="PIZ36879.1"/>
    <property type="molecule type" value="Genomic_DNA"/>
</dbReference>